<evidence type="ECO:0000313" key="4">
    <source>
        <dbReference type="Proteomes" id="UP000179270"/>
    </source>
</evidence>
<comment type="caution">
    <text evidence="3">The sequence shown here is derived from an EMBL/GenBank/DDBJ whole genome shotgun (WGS) entry which is preliminary data.</text>
</comment>
<feature type="region of interest" description="Disordered" evidence="1">
    <location>
        <begin position="1"/>
        <end position="26"/>
    </location>
</feature>
<keyword evidence="2" id="KW-0472">Membrane</keyword>
<feature type="transmembrane region" description="Helical" evidence="2">
    <location>
        <begin position="33"/>
        <end position="53"/>
    </location>
</feature>
<evidence type="ECO:0000256" key="2">
    <source>
        <dbReference type="SAM" id="Phobius"/>
    </source>
</evidence>
<sequence>MDINNANQPVNPPITSVQNPIPEHQANNQRGSFPLIAGVLVLLLVVGGGAYYLGTQKNNSINQATNINTKIQTQPSPTKMYSEPSPTTVTTKNGMIVFEHPKVNYTLEYPASWKGKTEPIPQAYEVFIARSADYQLSDGYPVLEKGAEFYVSVENSTEKSIDDIFNKDPLTLQIAYNKIKIIVDGVEAIQYDYSYEGYNVTMTTFLKNGKYYTIHYRYVDNAGKQLEWNTYLNLLKSFKTK</sequence>
<name>A0A1F7ID91_9BACT</name>
<keyword evidence="2" id="KW-1133">Transmembrane helix</keyword>
<evidence type="ECO:0008006" key="5">
    <source>
        <dbReference type="Google" id="ProtNLM"/>
    </source>
</evidence>
<keyword evidence="2" id="KW-0812">Transmembrane</keyword>
<evidence type="ECO:0000313" key="3">
    <source>
        <dbReference type="EMBL" id="OGK41339.1"/>
    </source>
</evidence>
<dbReference type="Proteomes" id="UP000179270">
    <property type="component" value="Unassembled WGS sequence"/>
</dbReference>
<dbReference type="AlphaFoldDB" id="A0A1F7ID91"/>
<evidence type="ECO:0000256" key="1">
    <source>
        <dbReference type="SAM" id="MobiDB-lite"/>
    </source>
</evidence>
<protein>
    <recommendedName>
        <fullName evidence="5">PsbP C-terminal domain-containing protein</fullName>
    </recommendedName>
</protein>
<reference evidence="3 4" key="1">
    <citation type="journal article" date="2016" name="Nat. Commun.">
        <title>Thousands of microbial genomes shed light on interconnected biogeochemical processes in an aquifer system.</title>
        <authorList>
            <person name="Anantharaman K."/>
            <person name="Brown C.T."/>
            <person name="Hug L.A."/>
            <person name="Sharon I."/>
            <person name="Castelle C.J."/>
            <person name="Probst A.J."/>
            <person name="Thomas B.C."/>
            <person name="Singh A."/>
            <person name="Wilkins M.J."/>
            <person name="Karaoz U."/>
            <person name="Brodie E.L."/>
            <person name="Williams K.H."/>
            <person name="Hubbard S.S."/>
            <person name="Banfield J.F."/>
        </authorList>
    </citation>
    <scope>NUCLEOTIDE SEQUENCE [LARGE SCALE GENOMIC DNA]</scope>
</reference>
<gene>
    <name evidence="3" type="ORF">A3A74_03325</name>
</gene>
<organism evidence="3 4">
    <name type="scientific">Candidatus Roizmanbacteria bacterium RIFCSPLOWO2_01_FULL_35_13</name>
    <dbReference type="NCBI Taxonomy" id="1802055"/>
    <lineage>
        <taxon>Bacteria</taxon>
        <taxon>Candidatus Roizmaniibacteriota</taxon>
    </lineage>
</organism>
<accession>A0A1F7ID91</accession>
<proteinExistence type="predicted"/>
<dbReference type="EMBL" id="MGAF01000019">
    <property type="protein sequence ID" value="OGK41339.1"/>
    <property type="molecule type" value="Genomic_DNA"/>
</dbReference>